<evidence type="ECO:0000313" key="2">
    <source>
        <dbReference type="EMBL" id="WNR47124.1"/>
    </source>
</evidence>
<dbReference type="Proteomes" id="UP001304650">
    <property type="component" value="Chromosome"/>
</dbReference>
<dbReference type="AlphaFoldDB" id="A0AA96LW09"/>
<dbReference type="Pfam" id="PF01636">
    <property type="entry name" value="APH"/>
    <property type="match status" value="1"/>
</dbReference>
<reference evidence="2" key="1">
    <citation type="submission" date="2022-02" db="EMBL/GenBank/DDBJ databases">
        <title>Paenibacillus sp. MBLB1832 Whole Genome Shotgun Sequencing.</title>
        <authorList>
            <person name="Hwang C.Y."/>
            <person name="Cho E.-S."/>
            <person name="Seo M.-J."/>
        </authorList>
    </citation>
    <scope>NUCLEOTIDE SEQUENCE</scope>
    <source>
        <strain evidence="2">MBLB1832</strain>
    </source>
</reference>
<keyword evidence="3" id="KW-1185">Reference proteome</keyword>
<dbReference type="InterPro" id="IPR011009">
    <property type="entry name" value="Kinase-like_dom_sf"/>
</dbReference>
<organism evidence="2 3">
    <name type="scientific">Paenibacillus roseopurpureus</name>
    <dbReference type="NCBI Taxonomy" id="2918901"/>
    <lineage>
        <taxon>Bacteria</taxon>
        <taxon>Bacillati</taxon>
        <taxon>Bacillota</taxon>
        <taxon>Bacilli</taxon>
        <taxon>Bacillales</taxon>
        <taxon>Paenibacillaceae</taxon>
        <taxon>Paenibacillus</taxon>
    </lineage>
</organism>
<feature type="domain" description="Aminoglycoside phosphotransferase" evidence="1">
    <location>
        <begin position="67"/>
        <end position="247"/>
    </location>
</feature>
<accession>A0AA96LW09</accession>
<dbReference type="SUPFAM" id="SSF56112">
    <property type="entry name" value="Protein kinase-like (PK-like)"/>
    <property type="match status" value="1"/>
</dbReference>
<evidence type="ECO:0000313" key="3">
    <source>
        <dbReference type="Proteomes" id="UP001304650"/>
    </source>
</evidence>
<dbReference type="Gene3D" id="3.90.1200.10">
    <property type="match status" value="1"/>
</dbReference>
<proteinExistence type="predicted"/>
<protein>
    <submittedName>
        <fullName evidence="2">Phosphotransferase</fullName>
    </submittedName>
</protein>
<gene>
    <name evidence="2" type="ORF">MJB10_20695</name>
</gene>
<dbReference type="InterPro" id="IPR002575">
    <property type="entry name" value="Aminoglycoside_PTrfase"/>
</dbReference>
<dbReference type="KEGG" id="proo:MJB10_20695"/>
<dbReference type="RefSeq" id="WP_314805786.1">
    <property type="nucleotide sequence ID" value="NZ_CP130319.1"/>
</dbReference>
<evidence type="ECO:0000259" key="1">
    <source>
        <dbReference type="Pfam" id="PF01636"/>
    </source>
</evidence>
<sequence length="321" mass="37369">MELEQVLSQVVTPSGELDAARVLGRQALYTGRNGRVIERFWIEVDGRRESFIFKPLTNETTCGRERWLYDHVLVSVAVRFPKLYAAADHHEPLRYWAIYEDMGEMIHQLKEGDYLQAAASIPLWHKLPLDTIPPDFNGDKPHLKSLIQEVRNGLNESQRLQALGVDERKQETIGHLLTWMKDSFETEMVISHGDYHQGNVARRGDEFIVLDWEFMHENAVFWDLYGLLDMSHPDFPKKVSSATRLAALQAYVNQRMSLNWEADTQTFMLDYHRYALVHSLWMLTLIEKDLHSGQWDTSKLLRAQQETLHTIEDCLRYCAVV</sequence>
<dbReference type="EMBL" id="CP130319">
    <property type="protein sequence ID" value="WNR47124.1"/>
    <property type="molecule type" value="Genomic_DNA"/>
</dbReference>
<name>A0AA96LW09_9BACL</name>